<dbReference type="GO" id="GO:0005739">
    <property type="term" value="C:mitochondrion"/>
    <property type="evidence" value="ECO:0007669"/>
    <property type="project" value="InterPro"/>
</dbReference>
<sequence>NTADEKSKFSLIKKIRDLILILQTLQLEAWGLRSLSPSLSLCTKSEGSKKSQEKKTKTAAASAQEEFDNSTYKNLQHHEYNMYTFVDFDVELSQFRQPQPSSGRLSPRH</sequence>
<evidence type="ECO:0000313" key="3">
    <source>
        <dbReference type="Proteomes" id="UP000694404"/>
    </source>
</evidence>
<evidence type="ECO:0008006" key="4">
    <source>
        <dbReference type="Google" id="ProtNLM"/>
    </source>
</evidence>
<proteinExistence type="predicted"/>
<dbReference type="PANTHER" id="PTHR17117:SF3">
    <property type="entry name" value="NADH DEHYDROGENASE [UBIQUINONE] FLAVOPROTEIN 3, MITOCHONDRIAL"/>
    <property type="match status" value="1"/>
</dbReference>
<dbReference type="GO" id="GO:0042775">
    <property type="term" value="P:mitochondrial ATP synthesis coupled electron transport"/>
    <property type="evidence" value="ECO:0007669"/>
    <property type="project" value="TreeGrafter"/>
</dbReference>
<dbReference type="GeneTree" id="ENSGT00390000012196"/>
<dbReference type="GO" id="GO:0045271">
    <property type="term" value="C:respiratory chain complex I"/>
    <property type="evidence" value="ECO:0007669"/>
    <property type="project" value="InterPro"/>
</dbReference>
<reference evidence="2" key="2">
    <citation type="submission" date="2025-09" db="UniProtKB">
        <authorList>
            <consortium name="Ensembl"/>
        </authorList>
    </citation>
    <scope>IDENTIFICATION</scope>
</reference>
<accession>A0A8C0HGC5</accession>
<dbReference type="InterPro" id="IPR026193">
    <property type="entry name" value="NDUFV3"/>
</dbReference>
<dbReference type="Ensembl" id="ENSCABT00000023542.1">
    <property type="protein sequence ID" value="ENSCABP00000021489.1"/>
    <property type="gene ID" value="ENSCABG00000015847.1"/>
</dbReference>
<reference evidence="2" key="1">
    <citation type="submission" date="2025-08" db="UniProtKB">
        <authorList>
            <consortium name="Ensembl"/>
        </authorList>
    </citation>
    <scope>IDENTIFICATION</scope>
</reference>
<feature type="compositionally biased region" description="Basic and acidic residues" evidence="1">
    <location>
        <begin position="46"/>
        <end position="56"/>
    </location>
</feature>
<evidence type="ECO:0000256" key="1">
    <source>
        <dbReference type="SAM" id="MobiDB-lite"/>
    </source>
</evidence>
<dbReference type="OMA" id="HHEYTPF"/>
<dbReference type="PANTHER" id="PTHR17117">
    <property type="entry name" value="NADH-UBIQUINONE OXIDOREDUCTASE"/>
    <property type="match status" value="1"/>
</dbReference>
<feature type="region of interest" description="Disordered" evidence="1">
    <location>
        <begin position="39"/>
        <end position="66"/>
    </location>
</feature>
<dbReference type="Proteomes" id="UP000694404">
    <property type="component" value="Unplaced"/>
</dbReference>
<organism evidence="2 3">
    <name type="scientific">Chelonoidis abingdonii</name>
    <name type="common">Abingdon island giant tortoise</name>
    <name type="synonym">Testudo abingdonii</name>
    <dbReference type="NCBI Taxonomy" id="106734"/>
    <lineage>
        <taxon>Eukaryota</taxon>
        <taxon>Metazoa</taxon>
        <taxon>Chordata</taxon>
        <taxon>Craniata</taxon>
        <taxon>Vertebrata</taxon>
        <taxon>Euteleostomi</taxon>
        <taxon>Archelosauria</taxon>
        <taxon>Testudinata</taxon>
        <taxon>Testudines</taxon>
        <taxon>Cryptodira</taxon>
        <taxon>Durocryptodira</taxon>
        <taxon>Testudinoidea</taxon>
        <taxon>Testudinidae</taxon>
        <taxon>Chelonoidis</taxon>
    </lineage>
</organism>
<dbReference type="AlphaFoldDB" id="A0A8C0HGC5"/>
<dbReference type="Pfam" id="PF15880">
    <property type="entry name" value="NDUFV3"/>
    <property type="match status" value="1"/>
</dbReference>
<protein>
    <recommendedName>
        <fullName evidence="4">NADH-ubiquinone oxidoreductase 9 kDa subunit</fullName>
    </recommendedName>
</protein>
<name>A0A8C0HGC5_CHEAB</name>
<evidence type="ECO:0000313" key="2">
    <source>
        <dbReference type="Ensembl" id="ENSCABP00000021489.1"/>
    </source>
</evidence>
<keyword evidence="3" id="KW-1185">Reference proteome</keyword>